<dbReference type="EMBL" id="CADEBD010000338">
    <property type="protein sequence ID" value="CAB3248314.1"/>
    <property type="molecule type" value="Genomic_DNA"/>
</dbReference>
<dbReference type="Proteomes" id="UP000494256">
    <property type="component" value="Unassembled WGS sequence"/>
</dbReference>
<sequence>MLLLTKVELDLISDTAIYQMLEKGIRGGLAQCSMRYAKANNIYLSDFNEKEPSTFLVYLDCVNLYGHAMKQRLPTGNFRFLTKSEIALFEIAFVSAESDEGYILEVIIILLIYMIKKQNNSLFGKTIENKRRQVDVKLVNVWKDSLNKTNKIKGAQKYVRKYVNLKNMAIISEKLVAIQLEPAKVVLDRPIYIGFTILELAKCHLYQFHYSVVKEIHKEGINLCCTDTDSLFIHTDDFYKDMKLNIDYFDTSNFEENNIYDMPKANKQIPGYFKDEMGGDVITEFIGLRAKLYCINSLNNTIKKAKGVKKPVS</sequence>
<accession>A0A8S1ATY3</accession>
<dbReference type="SUPFAM" id="SSF56672">
    <property type="entry name" value="DNA/RNA polymerases"/>
    <property type="match status" value="1"/>
</dbReference>
<evidence type="ECO:0000313" key="1">
    <source>
        <dbReference type="EMBL" id="CAB3248314.1"/>
    </source>
</evidence>
<dbReference type="PANTHER" id="PTHR31511">
    <property type="entry name" value="PROTEIN CBG23764"/>
    <property type="match status" value="1"/>
</dbReference>
<dbReference type="PANTHER" id="PTHR31511:SF12">
    <property type="entry name" value="RHO TERMINATION FACTOR N-TERMINAL DOMAIN-CONTAINING PROTEIN"/>
    <property type="match status" value="1"/>
</dbReference>
<gene>
    <name evidence="1" type="ORF">APLA_LOCUS12334</name>
</gene>
<organism evidence="1 2">
    <name type="scientific">Arctia plantaginis</name>
    <name type="common">Wood tiger moth</name>
    <name type="synonym">Phalaena plantaginis</name>
    <dbReference type="NCBI Taxonomy" id="874455"/>
    <lineage>
        <taxon>Eukaryota</taxon>
        <taxon>Metazoa</taxon>
        <taxon>Ecdysozoa</taxon>
        <taxon>Arthropoda</taxon>
        <taxon>Hexapoda</taxon>
        <taxon>Insecta</taxon>
        <taxon>Pterygota</taxon>
        <taxon>Neoptera</taxon>
        <taxon>Endopterygota</taxon>
        <taxon>Lepidoptera</taxon>
        <taxon>Glossata</taxon>
        <taxon>Ditrysia</taxon>
        <taxon>Noctuoidea</taxon>
        <taxon>Erebidae</taxon>
        <taxon>Arctiinae</taxon>
        <taxon>Arctia</taxon>
    </lineage>
</organism>
<protein>
    <recommendedName>
        <fullName evidence="3">DNA-directed DNA polymerase</fullName>
    </recommendedName>
</protein>
<dbReference type="GO" id="GO:0071897">
    <property type="term" value="P:DNA biosynthetic process"/>
    <property type="evidence" value="ECO:0007669"/>
    <property type="project" value="UniProtKB-ARBA"/>
</dbReference>
<proteinExistence type="predicted"/>
<reference evidence="1 2" key="1">
    <citation type="submission" date="2020-04" db="EMBL/GenBank/DDBJ databases">
        <authorList>
            <person name="Wallbank WR R."/>
            <person name="Pardo Diaz C."/>
            <person name="Kozak K."/>
            <person name="Martin S."/>
            <person name="Jiggins C."/>
            <person name="Moest M."/>
            <person name="Warren A I."/>
            <person name="Byers J.R.P. K."/>
            <person name="Montejo-Kovacevich G."/>
            <person name="Yen C E."/>
        </authorList>
    </citation>
    <scope>NUCLEOTIDE SEQUENCE [LARGE SCALE GENOMIC DNA]</scope>
</reference>
<dbReference type="AlphaFoldDB" id="A0A8S1ATY3"/>
<dbReference type="InterPro" id="IPR023211">
    <property type="entry name" value="DNA_pol_palm_dom_sf"/>
</dbReference>
<dbReference type="OrthoDB" id="7443701at2759"/>
<dbReference type="Gene3D" id="3.90.1600.10">
    <property type="entry name" value="Palm domain of DNA polymerase"/>
    <property type="match status" value="1"/>
</dbReference>
<evidence type="ECO:0000313" key="2">
    <source>
        <dbReference type="Proteomes" id="UP000494256"/>
    </source>
</evidence>
<name>A0A8S1ATY3_ARCPL</name>
<evidence type="ECO:0008006" key="3">
    <source>
        <dbReference type="Google" id="ProtNLM"/>
    </source>
</evidence>
<comment type="caution">
    <text evidence="1">The sequence shown here is derived from an EMBL/GenBank/DDBJ whole genome shotgun (WGS) entry which is preliminary data.</text>
</comment>
<dbReference type="InterPro" id="IPR043502">
    <property type="entry name" value="DNA/RNA_pol_sf"/>
</dbReference>